<dbReference type="SUPFAM" id="SSF103473">
    <property type="entry name" value="MFS general substrate transporter"/>
    <property type="match status" value="1"/>
</dbReference>
<evidence type="ECO:0000256" key="1">
    <source>
        <dbReference type="ARBA" id="ARBA00004651"/>
    </source>
</evidence>
<evidence type="ECO:0000256" key="4">
    <source>
        <dbReference type="ARBA" id="ARBA00022989"/>
    </source>
</evidence>
<evidence type="ECO:0000256" key="5">
    <source>
        <dbReference type="ARBA" id="ARBA00023136"/>
    </source>
</evidence>
<keyword evidence="5 6" id="KW-0472">Membrane</keyword>
<dbReference type="GO" id="GO:0022857">
    <property type="term" value="F:transmembrane transporter activity"/>
    <property type="evidence" value="ECO:0007669"/>
    <property type="project" value="InterPro"/>
</dbReference>
<feature type="transmembrane region" description="Helical" evidence="6">
    <location>
        <begin position="92"/>
        <end position="110"/>
    </location>
</feature>
<feature type="transmembrane region" description="Helical" evidence="6">
    <location>
        <begin position="238"/>
        <end position="260"/>
    </location>
</feature>
<accession>D6E9D9</accession>
<dbReference type="Pfam" id="PF07690">
    <property type="entry name" value="MFS_1"/>
    <property type="match status" value="1"/>
</dbReference>
<gene>
    <name evidence="8" type="ORF">GPA_19460</name>
</gene>
<feature type="transmembrane region" description="Helical" evidence="6">
    <location>
        <begin position="116"/>
        <end position="139"/>
    </location>
</feature>
<proteinExistence type="predicted"/>
<dbReference type="PROSITE" id="PS50850">
    <property type="entry name" value="MFS"/>
    <property type="match status" value="1"/>
</dbReference>
<dbReference type="InterPro" id="IPR036259">
    <property type="entry name" value="MFS_trans_sf"/>
</dbReference>
<feature type="transmembrane region" description="Helical" evidence="6">
    <location>
        <begin position="359"/>
        <end position="382"/>
    </location>
</feature>
<evidence type="ECO:0000256" key="2">
    <source>
        <dbReference type="ARBA" id="ARBA00022475"/>
    </source>
</evidence>
<evidence type="ECO:0000256" key="3">
    <source>
        <dbReference type="ARBA" id="ARBA00022692"/>
    </source>
</evidence>
<dbReference type="InterPro" id="IPR050189">
    <property type="entry name" value="MFS_Efflux_Transporters"/>
</dbReference>
<dbReference type="InterPro" id="IPR020846">
    <property type="entry name" value="MFS_dom"/>
</dbReference>
<feature type="transmembrane region" description="Helical" evidence="6">
    <location>
        <begin position="394"/>
        <end position="414"/>
    </location>
</feature>
<dbReference type="BioCyc" id="GPAM657308:GPA_RS09065-MONOMER"/>
<reference evidence="8 9" key="1">
    <citation type="submission" date="2010-03" db="EMBL/GenBank/DDBJ databases">
        <title>The genome sequence of Gordonibacter pamelaeae 7-10-1-bT.</title>
        <authorList>
            <consortium name="metaHIT consortium -- http://www.metahit.eu/"/>
            <person name="Pajon A."/>
            <person name="Turner K."/>
            <person name="Parkhill J."/>
            <person name="Timmis K."/>
            <person name="Oxley A."/>
            <person name="Wurdemann D."/>
        </authorList>
    </citation>
    <scope>NUCLEOTIDE SEQUENCE [LARGE SCALE GENOMIC DNA]</scope>
    <source>
        <strain evidence="9">7-10-1-b</strain>
    </source>
</reference>
<dbReference type="HOGENOM" id="CLU_001265_10_4_11"/>
<feature type="transmembrane region" description="Helical" evidence="6">
    <location>
        <begin position="151"/>
        <end position="170"/>
    </location>
</feature>
<dbReference type="Gene3D" id="1.20.1250.20">
    <property type="entry name" value="MFS general substrate transporter like domains"/>
    <property type="match status" value="1"/>
</dbReference>
<dbReference type="Proteomes" id="UP000008805">
    <property type="component" value="Chromosome"/>
</dbReference>
<sequence length="431" mass="45356">MKNWDGIPRKDGATMAIKGTRNPLVLKAVILAVALQEIGGGAVAPVISTIISENPQYAAATVMLISTMPFLSIALTSAFYEHIERHFEKRALTLFSIALFCLAGITPCMLGDNIPLIIAMRFCFGIAVGCLVPMVMSLINSFYKGKERASMLGLVQTSGSIGGVAFQTIGGYLGAADWHYCFLAYFISLAVLAFAFFALPNPPATAARDEAGTGDDASSEKRYLAPTGKQPRLPLGIVASYLCLFVYMTCIITFVNNISIIVSESGYGGAEVAGLCLSAHTVTGMLAGVLYGPLFGKLRTFTLPITTLVGALSLMIIYSSNSLTAIFAGSGLLGISAAATLAGFFNSFSMREQGGSSRYTSLGVTVQFLGQFLGSFIIEIILSITGGSFGHDAFLVASIACMVAFAGISLLSVAEKGRVEAECRLTTEGTK</sequence>
<keyword evidence="2" id="KW-1003">Cell membrane</keyword>
<evidence type="ECO:0000259" key="7">
    <source>
        <dbReference type="PROSITE" id="PS50850"/>
    </source>
</evidence>
<feature type="transmembrane region" description="Helical" evidence="6">
    <location>
        <begin position="325"/>
        <end position="347"/>
    </location>
</feature>
<dbReference type="AlphaFoldDB" id="D6E9D9"/>
<protein>
    <submittedName>
        <fullName evidence="8">Arabinose efflux permease</fullName>
    </submittedName>
</protein>
<feature type="transmembrane region" description="Helical" evidence="6">
    <location>
        <begin position="57"/>
        <end position="80"/>
    </location>
</feature>
<keyword evidence="9" id="KW-1185">Reference proteome</keyword>
<feature type="transmembrane region" description="Helical" evidence="6">
    <location>
        <begin position="301"/>
        <end position="319"/>
    </location>
</feature>
<name>D6E9D9_9ACTN</name>
<dbReference type="GO" id="GO:0005886">
    <property type="term" value="C:plasma membrane"/>
    <property type="evidence" value="ECO:0007669"/>
    <property type="project" value="UniProtKB-SubCell"/>
</dbReference>
<dbReference type="PANTHER" id="PTHR43124">
    <property type="entry name" value="PURINE EFFLUX PUMP PBUE"/>
    <property type="match status" value="1"/>
</dbReference>
<dbReference type="InterPro" id="IPR011701">
    <property type="entry name" value="MFS"/>
</dbReference>
<feature type="transmembrane region" description="Helical" evidence="6">
    <location>
        <begin position="272"/>
        <end position="294"/>
    </location>
</feature>
<feature type="domain" description="Major facilitator superfamily (MFS) profile" evidence="7">
    <location>
        <begin position="25"/>
        <end position="416"/>
    </location>
</feature>
<feature type="transmembrane region" description="Helical" evidence="6">
    <location>
        <begin position="182"/>
        <end position="199"/>
    </location>
</feature>
<evidence type="ECO:0000313" key="9">
    <source>
        <dbReference type="Proteomes" id="UP000008805"/>
    </source>
</evidence>
<comment type="subcellular location">
    <subcellularLocation>
        <location evidence="1">Cell membrane</location>
        <topology evidence="1">Multi-pass membrane protein</topology>
    </subcellularLocation>
</comment>
<dbReference type="PANTHER" id="PTHR43124:SF3">
    <property type="entry name" value="CHLORAMPHENICOL EFFLUX PUMP RV0191"/>
    <property type="match status" value="1"/>
</dbReference>
<dbReference type="EMBL" id="FP929047">
    <property type="protein sequence ID" value="CBL04336.1"/>
    <property type="molecule type" value="Genomic_DNA"/>
</dbReference>
<keyword evidence="3 6" id="KW-0812">Transmembrane</keyword>
<dbReference type="KEGG" id="gpa:GPA_19460"/>
<evidence type="ECO:0000313" key="8">
    <source>
        <dbReference type="EMBL" id="CBL04336.1"/>
    </source>
</evidence>
<reference evidence="8 9" key="2">
    <citation type="submission" date="2010-03" db="EMBL/GenBank/DDBJ databases">
        <authorList>
            <person name="Pajon A."/>
        </authorList>
    </citation>
    <scope>NUCLEOTIDE SEQUENCE [LARGE SCALE GENOMIC DNA]</scope>
    <source>
        <strain evidence="9">7-10-1-b</strain>
    </source>
</reference>
<keyword evidence="4 6" id="KW-1133">Transmembrane helix</keyword>
<dbReference type="RefSeq" id="WP_015539680.1">
    <property type="nucleotide sequence ID" value="NC_021021.1"/>
</dbReference>
<organism evidence="8 9">
    <name type="scientific">Gordonibacter pamelaeae 7-10-1-b</name>
    <dbReference type="NCBI Taxonomy" id="657308"/>
    <lineage>
        <taxon>Bacteria</taxon>
        <taxon>Bacillati</taxon>
        <taxon>Actinomycetota</taxon>
        <taxon>Coriobacteriia</taxon>
        <taxon>Eggerthellales</taxon>
        <taxon>Eggerthellaceae</taxon>
        <taxon>Gordonibacter</taxon>
    </lineage>
</organism>
<evidence type="ECO:0000256" key="6">
    <source>
        <dbReference type="SAM" id="Phobius"/>
    </source>
</evidence>
<feature type="transmembrane region" description="Helical" evidence="6">
    <location>
        <begin position="24"/>
        <end position="51"/>
    </location>
</feature>